<sequence>HDPHVLTSNRFQGGRWRRSQGRVPALMVPVKKLVDSEKSKNTIKVSSLQGRVTLILLM</sequence>
<comment type="caution">
    <text evidence="1">The sequence shown here is derived from an EMBL/GenBank/DDBJ whole genome shotgun (WGS) entry which is preliminary data.</text>
</comment>
<name>A0A8S3YCZ6_9EUPU</name>
<gene>
    <name evidence="1" type="ORF">CUNI_LOCUS677</name>
</gene>
<organism evidence="1 2">
    <name type="scientific">Candidula unifasciata</name>
    <dbReference type="NCBI Taxonomy" id="100452"/>
    <lineage>
        <taxon>Eukaryota</taxon>
        <taxon>Metazoa</taxon>
        <taxon>Spiralia</taxon>
        <taxon>Lophotrochozoa</taxon>
        <taxon>Mollusca</taxon>
        <taxon>Gastropoda</taxon>
        <taxon>Heterobranchia</taxon>
        <taxon>Euthyneura</taxon>
        <taxon>Panpulmonata</taxon>
        <taxon>Eupulmonata</taxon>
        <taxon>Stylommatophora</taxon>
        <taxon>Helicina</taxon>
        <taxon>Helicoidea</taxon>
        <taxon>Geomitridae</taxon>
        <taxon>Candidula</taxon>
    </lineage>
</organism>
<dbReference type="Proteomes" id="UP000678393">
    <property type="component" value="Unassembled WGS sequence"/>
</dbReference>
<reference evidence="1" key="1">
    <citation type="submission" date="2021-04" db="EMBL/GenBank/DDBJ databases">
        <authorList>
            <consortium name="Molecular Ecology Group"/>
        </authorList>
    </citation>
    <scope>NUCLEOTIDE SEQUENCE</scope>
</reference>
<protein>
    <submittedName>
        <fullName evidence="1">Uncharacterized protein</fullName>
    </submittedName>
</protein>
<evidence type="ECO:0000313" key="1">
    <source>
        <dbReference type="EMBL" id="CAG5115119.1"/>
    </source>
</evidence>
<dbReference type="EMBL" id="CAJHNH020000076">
    <property type="protein sequence ID" value="CAG5115119.1"/>
    <property type="molecule type" value="Genomic_DNA"/>
</dbReference>
<dbReference type="AlphaFoldDB" id="A0A8S3YCZ6"/>
<feature type="non-terminal residue" evidence="1">
    <location>
        <position position="58"/>
    </location>
</feature>
<keyword evidence="2" id="KW-1185">Reference proteome</keyword>
<accession>A0A8S3YCZ6</accession>
<proteinExistence type="predicted"/>
<evidence type="ECO:0000313" key="2">
    <source>
        <dbReference type="Proteomes" id="UP000678393"/>
    </source>
</evidence>